<reference evidence="2 3" key="1">
    <citation type="submission" date="2016-11" db="EMBL/GenBank/DDBJ databases">
        <authorList>
            <person name="Jaros S."/>
            <person name="Januszkiewicz K."/>
            <person name="Wedrychowicz H."/>
        </authorList>
    </citation>
    <scope>NUCLEOTIDE SEQUENCE [LARGE SCALE GENOMIC DNA]</scope>
    <source>
        <strain evidence="2 3">DSM 28715</strain>
    </source>
</reference>
<protein>
    <submittedName>
        <fullName evidence="2">Uncharacterized protein</fullName>
    </submittedName>
</protein>
<gene>
    <name evidence="2" type="ORF">SAMN05444003_1353</name>
</gene>
<dbReference type="STRING" id="1508389.SAMN05444003_1353"/>
<sequence>MTTAQVPFQKRLRRIVREHQRMSNGATHVMRADGLIVARPRVYNPKFPLRGLVLLLGAAILFKGFIYASLGSATYADRVGQLASGSIAEQAGAWVMQPDLATLAVAQFLNAVGL</sequence>
<keyword evidence="3" id="KW-1185">Reference proteome</keyword>
<accession>A0A1M5NDT9</accession>
<evidence type="ECO:0000313" key="2">
    <source>
        <dbReference type="EMBL" id="SHG87680.1"/>
    </source>
</evidence>
<name>A0A1M5NDT9_9RHOB</name>
<proteinExistence type="predicted"/>
<organism evidence="2 3">
    <name type="scientific">Cognatiyoonia sediminum</name>
    <dbReference type="NCBI Taxonomy" id="1508389"/>
    <lineage>
        <taxon>Bacteria</taxon>
        <taxon>Pseudomonadati</taxon>
        <taxon>Pseudomonadota</taxon>
        <taxon>Alphaproteobacteria</taxon>
        <taxon>Rhodobacterales</taxon>
        <taxon>Paracoccaceae</taxon>
        <taxon>Cognatiyoonia</taxon>
    </lineage>
</organism>
<dbReference type="Proteomes" id="UP000184074">
    <property type="component" value="Unassembled WGS sequence"/>
</dbReference>
<keyword evidence="1" id="KW-0472">Membrane</keyword>
<keyword evidence="1" id="KW-1133">Transmembrane helix</keyword>
<evidence type="ECO:0000256" key="1">
    <source>
        <dbReference type="SAM" id="Phobius"/>
    </source>
</evidence>
<dbReference type="RefSeq" id="WP_072900044.1">
    <property type="nucleotide sequence ID" value="NZ_FQXB01000001.1"/>
</dbReference>
<dbReference type="AlphaFoldDB" id="A0A1M5NDT9"/>
<evidence type="ECO:0000313" key="3">
    <source>
        <dbReference type="Proteomes" id="UP000184074"/>
    </source>
</evidence>
<keyword evidence="1" id="KW-0812">Transmembrane</keyword>
<feature type="transmembrane region" description="Helical" evidence="1">
    <location>
        <begin position="49"/>
        <end position="70"/>
    </location>
</feature>
<dbReference type="EMBL" id="FQXB01000001">
    <property type="protein sequence ID" value="SHG87680.1"/>
    <property type="molecule type" value="Genomic_DNA"/>
</dbReference>